<dbReference type="PROSITE" id="PS00588">
    <property type="entry name" value="FLAGELLA_BB_ROD"/>
    <property type="match status" value="1"/>
</dbReference>
<dbReference type="InterPro" id="IPR001444">
    <property type="entry name" value="Flag_bb_rod_N"/>
</dbReference>
<keyword evidence="2" id="KW-0975">Bacterial flagellum</keyword>
<evidence type="ECO:0000259" key="5">
    <source>
        <dbReference type="Pfam" id="PF22692"/>
    </source>
</evidence>
<evidence type="ECO:0000256" key="1">
    <source>
        <dbReference type="ARBA" id="ARBA00009677"/>
    </source>
</evidence>
<feature type="domain" description="Flagellar hook protein FlgE/F/G-like D1" evidence="5">
    <location>
        <begin position="115"/>
        <end position="172"/>
    </location>
</feature>
<keyword evidence="6" id="KW-0969">Cilium</keyword>
<dbReference type="PANTHER" id="PTHR30435:SF19">
    <property type="entry name" value="FLAGELLAR BASAL-BODY ROD PROTEIN FLGG"/>
    <property type="match status" value="1"/>
</dbReference>
<dbReference type="InterPro" id="IPR010930">
    <property type="entry name" value="Flg_bb/hook_C_dom"/>
</dbReference>
<dbReference type="EMBL" id="CP022983">
    <property type="protein sequence ID" value="ASV68046.1"/>
    <property type="molecule type" value="Genomic_DNA"/>
</dbReference>
<reference evidence="6 7" key="1">
    <citation type="submission" date="2017-08" db="EMBL/GenBank/DDBJ databases">
        <title>Complete Genome Sequence of Bacillus kochii Oregon-R-modENCODE STRAIN BDGP4, isolated from Drosophila melanogaster gut.</title>
        <authorList>
            <person name="Wan K.H."/>
            <person name="Yu C."/>
            <person name="Park S."/>
            <person name="Hammonds A.S."/>
            <person name="Booth B.W."/>
            <person name="Celniker S.E."/>
        </authorList>
    </citation>
    <scope>NUCLEOTIDE SEQUENCE [LARGE SCALE GENOMIC DNA]</scope>
    <source>
        <strain evidence="6 7">BDGP4</strain>
    </source>
</reference>
<keyword evidence="6" id="KW-0966">Cell projection</keyword>
<dbReference type="KEGG" id="bko:CKF48_12405"/>
<dbReference type="RefSeq" id="WP_095371615.1">
    <property type="nucleotide sequence ID" value="NZ_CP022983.1"/>
</dbReference>
<dbReference type="OrthoDB" id="9800375at2"/>
<dbReference type="GO" id="GO:0009425">
    <property type="term" value="C:bacterial-type flagellum basal body"/>
    <property type="evidence" value="ECO:0007669"/>
    <property type="project" value="UniProtKB-SubCell"/>
</dbReference>
<evidence type="ECO:0000259" key="4">
    <source>
        <dbReference type="Pfam" id="PF06429"/>
    </source>
</evidence>
<organism evidence="6 7">
    <name type="scientific">Cytobacillus kochii</name>
    <dbReference type="NCBI Taxonomy" id="859143"/>
    <lineage>
        <taxon>Bacteria</taxon>
        <taxon>Bacillati</taxon>
        <taxon>Bacillota</taxon>
        <taxon>Bacilli</taxon>
        <taxon>Bacillales</taxon>
        <taxon>Bacillaceae</taxon>
        <taxon>Cytobacillus</taxon>
    </lineage>
</organism>
<dbReference type="Pfam" id="PF06429">
    <property type="entry name" value="Flg_bbr_C"/>
    <property type="match status" value="1"/>
</dbReference>
<gene>
    <name evidence="6" type="ORF">CKF48_12405</name>
</gene>
<evidence type="ECO:0000259" key="3">
    <source>
        <dbReference type="Pfam" id="PF00460"/>
    </source>
</evidence>
<feature type="domain" description="Flagellar basal-body/hook protein C-terminal" evidence="4">
    <location>
        <begin position="222"/>
        <end position="265"/>
    </location>
</feature>
<dbReference type="SUPFAM" id="SSF117143">
    <property type="entry name" value="Flagellar hook protein flgE"/>
    <property type="match status" value="1"/>
</dbReference>
<name>A0A248TIK6_9BACI</name>
<proteinExistence type="inferred from homology"/>
<accession>A0A248TIK6</accession>
<dbReference type="GO" id="GO:0071978">
    <property type="term" value="P:bacterial-type flagellum-dependent swarming motility"/>
    <property type="evidence" value="ECO:0007669"/>
    <property type="project" value="TreeGrafter"/>
</dbReference>
<comment type="subcellular location">
    <subcellularLocation>
        <location evidence="2">Bacterial flagellum basal body</location>
    </subcellularLocation>
</comment>
<dbReference type="Pfam" id="PF00460">
    <property type="entry name" value="Flg_bb_rod"/>
    <property type="match status" value="1"/>
</dbReference>
<comment type="similarity">
    <text evidence="1 2">Belongs to the flagella basal body rod proteins family.</text>
</comment>
<protein>
    <submittedName>
        <fullName evidence="6">Flagellar biosynthesis protein FlgC</fullName>
    </submittedName>
</protein>
<feature type="domain" description="Flagellar basal body rod protein N-terminal" evidence="3">
    <location>
        <begin position="5"/>
        <end position="35"/>
    </location>
</feature>
<dbReference type="Pfam" id="PF22692">
    <property type="entry name" value="LlgE_F_G_D1"/>
    <property type="match status" value="1"/>
</dbReference>
<keyword evidence="7" id="KW-1185">Reference proteome</keyword>
<dbReference type="PANTHER" id="PTHR30435">
    <property type="entry name" value="FLAGELLAR PROTEIN"/>
    <property type="match status" value="1"/>
</dbReference>
<keyword evidence="6" id="KW-0282">Flagellum</keyword>
<dbReference type="NCBIfam" id="TIGR03506">
    <property type="entry name" value="FlgEFG_subfam"/>
    <property type="match status" value="1"/>
</dbReference>
<dbReference type="InterPro" id="IPR020013">
    <property type="entry name" value="Flagellar_FlgE/F/G"/>
</dbReference>
<dbReference type="Proteomes" id="UP000215137">
    <property type="component" value="Chromosome"/>
</dbReference>
<evidence type="ECO:0000313" key="7">
    <source>
        <dbReference type="Proteomes" id="UP000215137"/>
    </source>
</evidence>
<dbReference type="InterPro" id="IPR019776">
    <property type="entry name" value="Flagellar_basal_body_rod_CS"/>
</dbReference>
<dbReference type="InterPro" id="IPR037925">
    <property type="entry name" value="FlgE/F/G-like"/>
</dbReference>
<dbReference type="AlphaFoldDB" id="A0A248TIK6"/>
<dbReference type="InterPro" id="IPR053967">
    <property type="entry name" value="LlgE_F_G-like_D1"/>
</dbReference>
<evidence type="ECO:0000313" key="6">
    <source>
        <dbReference type="EMBL" id="ASV68046.1"/>
    </source>
</evidence>
<evidence type="ECO:0000256" key="2">
    <source>
        <dbReference type="RuleBase" id="RU362116"/>
    </source>
</evidence>
<sequence>MFRGFYTAASGMLTQQRRTEMLANNMANANTPGFKADQTAISSFSDMLLQRIDSQNIPTENGFRIPVNETVGSISTGVYLQEAMPLYTQGDLNETGLATDLSLENGNLPDGSALFFTVAGEDGNTKYTRNGNFTLDSQGYLTSASGLYVLDTNGNRIQPGSESFTVNDEGYLTNAAGNTTRIGVAYAETTENLLKQGDGLFATEDNTALQNGYGNVAFRIHQGFLERSNVDTSRTMTDMMASYRTFEANQKVLQAYDRSMEKAVNEVGRLG</sequence>